<accession>A0A3P4B7Z4</accession>
<proteinExistence type="predicted"/>
<organism evidence="1 2">
    <name type="scientific">Pigmentiphaga humi</name>
    <dbReference type="NCBI Taxonomy" id="2478468"/>
    <lineage>
        <taxon>Bacteria</taxon>
        <taxon>Pseudomonadati</taxon>
        <taxon>Pseudomonadota</taxon>
        <taxon>Betaproteobacteria</taxon>
        <taxon>Burkholderiales</taxon>
        <taxon>Alcaligenaceae</taxon>
        <taxon>Pigmentiphaga</taxon>
    </lineage>
</organism>
<evidence type="ECO:0000313" key="2">
    <source>
        <dbReference type="Proteomes" id="UP000277294"/>
    </source>
</evidence>
<name>A0A3P4B7Z4_9BURK</name>
<dbReference type="EMBL" id="UWPJ01000039">
    <property type="protein sequence ID" value="VCU72384.1"/>
    <property type="molecule type" value="Genomic_DNA"/>
</dbReference>
<dbReference type="Proteomes" id="UP000277294">
    <property type="component" value="Unassembled WGS sequence"/>
</dbReference>
<protein>
    <submittedName>
        <fullName evidence="1">Uncharacterized protein</fullName>
    </submittedName>
</protein>
<sequence>MTVSNAAYLKGFYDQTAALGAKVISSDFTFEIEGFEGNYLLCKQAPWPELSPAGEIEVPTPLGATLWQPQQLKVAQQGQISLMETVAGNIDQMLVELITRGGTYPSGGGTFNAKIYEGTPQKFLRAKRIIDAFIQMDIPDRDWENRSQPLLFSGTIFYHYFGELIPGNSGDYR</sequence>
<dbReference type="RefSeq" id="WP_116802410.1">
    <property type="nucleotide sequence ID" value="NZ_UWPJ01000039.1"/>
</dbReference>
<keyword evidence="2" id="KW-1185">Reference proteome</keyword>
<gene>
    <name evidence="1" type="ORF">PIGHUM_04483</name>
</gene>
<dbReference type="OrthoDB" id="8546635at2"/>
<reference evidence="1 2" key="1">
    <citation type="submission" date="2018-10" db="EMBL/GenBank/DDBJ databases">
        <authorList>
            <person name="Criscuolo A."/>
        </authorList>
    </citation>
    <scope>NUCLEOTIDE SEQUENCE [LARGE SCALE GENOMIC DNA]</scope>
    <source>
        <strain evidence="1">DnA1</strain>
    </source>
</reference>
<evidence type="ECO:0000313" key="1">
    <source>
        <dbReference type="EMBL" id="VCU72384.1"/>
    </source>
</evidence>
<dbReference type="AlphaFoldDB" id="A0A3P4B7Z4"/>